<evidence type="ECO:0000259" key="1">
    <source>
        <dbReference type="Pfam" id="PF05709"/>
    </source>
</evidence>
<dbReference type="Proteomes" id="UP000199095">
    <property type="component" value="Unassembled WGS sequence"/>
</dbReference>
<proteinExistence type="predicted"/>
<keyword evidence="4" id="KW-1185">Reference proteome</keyword>
<dbReference type="Gene3D" id="2.40.30.200">
    <property type="match status" value="1"/>
</dbReference>
<dbReference type="Pfam" id="PF22768">
    <property type="entry name" value="SPP1_Dit"/>
    <property type="match status" value="1"/>
</dbReference>
<name>A0A1I0IDL9_9BACI</name>
<dbReference type="InterPro" id="IPR054738">
    <property type="entry name" value="Siphovirus-type_tail_C"/>
</dbReference>
<dbReference type="InterPro" id="IPR006520">
    <property type="entry name" value="Dit_BPSPP_N"/>
</dbReference>
<dbReference type="RefSeq" id="WP_093136963.1">
    <property type="nucleotide sequence ID" value="NZ_FOHJ01000012.1"/>
</dbReference>
<dbReference type="InterPro" id="IPR008841">
    <property type="entry name" value="Siphovirus-type_tail_N"/>
</dbReference>
<evidence type="ECO:0000259" key="2">
    <source>
        <dbReference type="Pfam" id="PF22768"/>
    </source>
</evidence>
<reference evidence="4" key="1">
    <citation type="submission" date="2016-10" db="EMBL/GenBank/DDBJ databases">
        <authorList>
            <person name="Varghese N."/>
            <person name="Submissions S."/>
        </authorList>
    </citation>
    <scope>NUCLEOTIDE SEQUENCE [LARGE SCALE GENOMIC DNA]</scope>
    <source>
        <strain evidence="4">CGMCC 1.3566</strain>
    </source>
</reference>
<feature type="domain" description="Siphovirus-type tail component RIFT-related" evidence="1">
    <location>
        <begin position="25"/>
        <end position="104"/>
    </location>
</feature>
<evidence type="ECO:0000313" key="4">
    <source>
        <dbReference type="Proteomes" id="UP000199095"/>
    </source>
</evidence>
<gene>
    <name evidence="3" type="ORF">SAMN05421676_1125</name>
</gene>
<evidence type="ECO:0000313" key="3">
    <source>
        <dbReference type="EMBL" id="SET94627.1"/>
    </source>
</evidence>
<protein>
    <submittedName>
        <fullName evidence="3">Putative phage tail component, N-terminal domain-containing protein</fullName>
    </submittedName>
</protein>
<organism evidence="3 4">
    <name type="scientific">Salinibacillus kushneri</name>
    <dbReference type="NCBI Taxonomy" id="237682"/>
    <lineage>
        <taxon>Bacteria</taxon>
        <taxon>Bacillati</taxon>
        <taxon>Bacillota</taxon>
        <taxon>Bacilli</taxon>
        <taxon>Bacillales</taxon>
        <taxon>Bacillaceae</taxon>
        <taxon>Salinibacillus</taxon>
    </lineage>
</organism>
<accession>A0A1I0IDL9</accession>
<dbReference type="AlphaFoldDB" id="A0A1I0IDL9"/>
<dbReference type="Gene3D" id="2.60.120.860">
    <property type="match status" value="1"/>
</dbReference>
<dbReference type="STRING" id="237682.SAMN05421676_1125"/>
<dbReference type="OrthoDB" id="3078561at2"/>
<dbReference type="EMBL" id="FOHJ01000012">
    <property type="protein sequence ID" value="SET94627.1"/>
    <property type="molecule type" value="Genomic_DNA"/>
</dbReference>
<dbReference type="Pfam" id="PF05709">
    <property type="entry name" value="Sipho_tail"/>
    <property type="match status" value="1"/>
</dbReference>
<feature type="domain" description="Siphovirus-type tail component C-terminal" evidence="2">
    <location>
        <begin position="141"/>
        <end position="233"/>
    </location>
</feature>
<sequence length="234" mass="26656">MLFNNIDVNSYMDIKEINGRGLTNYELSIIESSFRDGGIVQRKRRSPRTLDISYQVIGSTRSEIRQNIDELNGIFNVNHDVPIVFPDESDKTYFGQPESNSEGQELFFMHEGSFRIVCPDPDKIGQQKQRTVDGNSFTYRGTSPTFPIITVDFSESASSFEVSNQDGERVKVNYDFQNGDVLELNFSTQKISINGNVQMTALAWTISKWFSIKPGENTLTSTQPADMTYKVRWQ</sequence>
<dbReference type="NCBIfam" id="TIGR01633">
    <property type="entry name" value="phi3626_gp14_N"/>
    <property type="match status" value="1"/>
</dbReference>